<comment type="caution">
    <text evidence="2">The sequence shown here is derived from an EMBL/GenBank/DDBJ whole genome shotgun (WGS) entry which is preliminary data.</text>
</comment>
<keyword evidence="3" id="KW-1185">Reference proteome</keyword>
<dbReference type="Proteomes" id="UP000215902">
    <property type="component" value="Unassembled WGS sequence"/>
</dbReference>
<evidence type="ECO:0000313" key="2">
    <source>
        <dbReference type="EMBL" id="PAA71658.1"/>
    </source>
</evidence>
<dbReference type="EMBL" id="NIVC01003426">
    <property type="protein sequence ID" value="PAA51457.1"/>
    <property type="molecule type" value="Genomic_DNA"/>
</dbReference>
<gene>
    <name evidence="1" type="ORF">BOX15_Mlig003127g1</name>
    <name evidence="2" type="ORF">BOX15_Mlig021107g4</name>
</gene>
<reference evidence="2 3" key="1">
    <citation type="submission" date="2017-06" db="EMBL/GenBank/DDBJ databases">
        <title>A platform for efficient transgenesis in Macrostomum lignano, a flatworm model organism for stem cell research.</title>
        <authorList>
            <person name="Berezikov E."/>
        </authorList>
    </citation>
    <scope>NUCLEOTIDE SEQUENCE [LARGE SCALE GENOMIC DNA]</scope>
    <source>
        <strain evidence="2">DV1</strain>
        <tissue evidence="2">Whole organism</tissue>
    </source>
</reference>
<dbReference type="AlphaFoldDB" id="A0A267FD14"/>
<protein>
    <submittedName>
        <fullName evidence="2">Uncharacterized protein</fullName>
    </submittedName>
</protein>
<sequence length="69" mass="7952">MDIITPAFSKFMKSNGFPIKTHECFCFLPKTLRTLSQSAKMPSLQPFGDFATKQLKMDENQFFIQTDNI</sequence>
<evidence type="ECO:0000313" key="1">
    <source>
        <dbReference type="EMBL" id="PAA51457.1"/>
    </source>
</evidence>
<name>A0A267FD14_9PLAT</name>
<evidence type="ECO:0000313" key="3">
    <source>
        <dbReference type="Proteomes" id="UP000215902"/>
    </source>
</evidence>
<organism evidence="2 3">
    <name type="scientific">Macrostomum lignano</name>
    <dbReference type="NCBI Taxonomy" id="282301"/>
    <lineage>
        <taxon>Eukaryota</taxon>
        <taxon>Metazoa</taxon>
        <taxon>Spiralia</taxon>
        <taxon>Lophotrochozoa</taxon>
        <taxon>Platyhelminthes</taxon>
        <taxon>Rhabditophora</taxon>
        <taxon>Macrostomorpha</taxon>
        <taxon>Macrostomida</taxon>
        <taxon>Macrostomidae</taxon>
        <taxon>Macrostomum</taxon>
    </lineage>
</organism>
<accession>A0A267FD14</accession>
<dbReference type="EMBL" id="NIVC01001149">
    <property type="protein sequence ID" value="PAA71658.1"/>
    <property type="molecule type" value="Genomic_DNA"/>
</dbReference>
<proteinExistence type="predicted"/>